<keyword evidence="2" id="KW-1185">Reference proteome</keyword>
<reference evidence="1 2" key="1">
    <citation type="submission" date="2019-04" db="EMBL/GenBank/DDBJ databases">
        <authorList>
            <consortium name="Wellcome Sanger Institute Data Sharing"/>
        </authorList>
    </citation>
    <scope>NUCLEOTIDE SEQUENCE [LARGE SCALE GENOMIC DNA]</scope>
</reference>
<dbReference type="PANTHER" id="PTHR34034">
    <property type="entry name" value="PROTEIN FAM180A-RELATED"/>
    <property type="match status" value="1"/>
</dbReference>
<dbReference type="OrthoDB" id="8935082at2759"/>
<dbReference type="GeneTree" id="ENSGT00990000203778"/>
<dbReference type="InterPro" id="IPR029170">
    <property type="entry name" value="FAM180"/>
</dbReference>
<name>A0A8C9V7R1_SCLFO</name>
<sequence>QLGFHSAVDTEPCQLMWYYLHLIQRVKRPTEYTVVPFLLGGLMIDADDNVYLLDHELASMRQGRAFIAYFNDNVPKTLIGMERLLTSVEARKKVLDPLRFETLVLGAVYSAYQMRRQTSEDVQQAWGGVLARLANTTLHDLRTNAISN</sequence>
<dbReference type="Proteomes" id="UP000694397">
    <property type="component" value="Chromosome 7"/>
</dbReference>
<dbReference type="Ensembl" id="ENSSFOT00015030636.2">
    <property type="protein sequence ID" value="ENSSFOP00015030289.2"/>
    <property type="gene ID" value="ENSSFOG00015019439.2"/>
</dbReference>
<proteinExistence type="predicted"/>
<evidence type="ECO:0008006" key="3">
    <source>
        <dbReference type="Google" id="ProtNLM"/>
    </source>
</evidence>
<dbReference type="Pfam" id="PF15173">
    <property type="entry name" value="FAM180"/>
    <property type="match status" value="1"/>
</dbReference>
<dbReference type="AlphaFoldDB" id="A0A8C9V7R1"/>
<organism evidence="1 2">
    <name type="scientific">Scleropages formosus</name>
    <name type="common">Asian bonytongue</name>
    <name type="synonym">Osteoglossum formosum</name>
    <dbReference type="NCBI Taxonomy" id="113540"/>
    <lineage>
        <taxon>Eukaryota</taxon>
        <taxon>Metazoa</taxon>
        <taxon>Chordata</taxon>
        <taxon>Craniata</taxon>
        <taxon>Vertebrata</taxon>
        <taxon>Euteleostomi</taxon>
        <taxon>Actinopterygii</taxon>
        <taxon>Neopterygii</taxon>
        <taxon>Teleostei</taxon>
        <taxon>Osteoglossocephala</taxon>
        <taxon>Osteoglossomorpha</taxon>
        <taxon>Osteoglossiformes</taxon>
        <taxon>Osteoglossidae</taxon>
        <taxon>Scleropages</taxon>
    </lineage>
</organism>
<accession>A0A8C9V7R1</accession>
<evidence type="ECO:0000313" key="2">
    <source>
        <dbReference type="Proteomes" id="UP000694397"/>
    </source>
</evidence>
<protein>
    <recommendedName>
        <fullName evidence="3">Protein FAM180A-like</fullName>
    </recommendedName>
</protein>
<dbReference type="PANTHER" id="PTHR34034:SF2">
    <property type="entry name" value="PROTEIN FAM180A"/>
    <property type="match status" value="1"/>
</dbReference>
<reference evidence="1" key="2">
    <citation type="submission" date="2025-08" db="UniProtKB">
        <authorList>
            <consortium name="Ensembl"/>
        </authorList>
    </citation>
    <scope>IDENTIFICATION</scope>
</reference>
<evidence type="ECO:0000313" key="1">
    <source>
        <dbReference type="Ensembl" id="ENSSFOP00015030289.2"/>
    </source>
</evidence>
<reference evidence="1" key="3">
    <citation type="submission" date="2025-09" db="UniProtKB">
        <authorList>
            <consortium name="Ensembl"/>
        </authorList>
    </citation>
    <scope>IDENTIFICATION</scope>
</reference>